<dbReference type="GO" id="GO:1990116">
    <property type="term" value="P:ribosome-associated ubiquitin-dependent protein catabolic process"/>
    <property type="evidence" value="ECO:0007669"/>
    <property type="project" value="UniProtKB-UniRule"/>
</dbReference>
<dbReference type="GO" id="GO:0008270">
    <property type="term" value="F:zinc ion binding"/>
    <property type="evidence" value="ECO:0007669"/>
    <property type="project" value="UniProtKB-KW"/>
</dbReference>
<keyword evidence="1" id="KW-0479">Metal-binding</keyword>
<accession>A0A7N0RAK5</accession>
<reference evidence="2" key="1">
    <citation type="submission" date="2021-01" db="UniProtKB">
        <authorList>
            <consortium name="EnsemblPlants"/>
        </authorList>
    </citation>
    <scope>IDENTIFICATION</scope>
</reference>
<dbReference type="GO" id="GO:0005829">
    <property type="term" value="C:cytosol"/>
    <property type="evidence" value="ECO:0007669"/>
    <property type="project" value="UniProtKB-UniRule"/>
</dbReference>
<comment type="subunit">
    <text evidence="1">Component of the ribosome quality control complex (RQC).</text>
</comment>
<keyword evidence="1" id="KW-0808">Transferase</keyword>
<keyword evidence="1" id="KW-0863">Zinc-finger</keyword>
<comment type="function">
    <text evidence="1">E3 ubiquitin-protein ligase. Component of the ribosome quality control complex (RQC), a ribosome-associated complex that mediates ubiquitination and extraction of incompletely synthesized nascent chains for proteasomal degradation.</text>
</comment>
<dbReference type="UniPathway" id="UPA00143"/>
<sequence>MGHELEADSATEAVSLRDENSTCDFRRGPRGSVPSPRFSRMVLVAIPSWFRSYMILQILRCIFRHVPLDLCTANHVLKEKDAPLPIELYHAVTAATQAIKTGSLLFSVESLWPIKPSYMTSLSGALFGLMLRQLSAYVRECSVP</sequence>
<evidence type="ECO:0000313" key="3">
    <source>
        <dbReference type="Proteomes" id="UP000594263"/>
    </source>
</evidence>
<dbReference type="GO" id="GO:0061630">
    <property type="term" value="F:ubiquitin protein ligase activity"/>
    <property type="evidence" value="ECO:0007669"/>
    <property type="project" value="UniProtKB-UniRule"/>
</dbReference>
<dbReference type="PANTHER" id="PTHR12389:SF0">
    <property type="entry name" value="E3 UBIQUITIN-PROTEIN LIGASE LISTERIN"/>
    <property type="match status" value="1"/>
</dbReference>
<dbReference type="GO" id="GO:1990112">
    <property type="term" value="C:RQC complex"/>
    <property type="evidence" value="ECO:0007669"/>
    <property type="project" value="UniProtKB-UniRule"/>
</dbReference>
<dbReference type="Proteomes" id="UP000594263">
    <property type="component" value="Unplaced"/>
</dbReference>
<dbReference type="InterPro" id="IPR039795">
    <property type="entry name" value="LTN1/Rkr1"/>
</dbReference>
<dbReference type="GO" id="GO:0016567">
    <property type="term" value="P:protein ubiquitination"/>
    <property type="evidence" value="ECO:0007669"/>
    <property type="project" value="UniProtKB-UniPathway"/>
</dbReference>
<keyword evidence="1" id="KW-0833">Ubl conjugation pathway</keyword>
<protein>
    <recommendedName>
        <fullName evidence="1">E3 ubiquitin-protein ligase listerin</fullName>
        <ecNumber evidence="1">2.3.2.27</ecNumber>
    </recommendedName>
    <alternativeName>
        <fullName evidence="1">RING-type E3 ubiquitin transferase listerin</fullName>
    </alternativeName>
</protein>
<comment type="catalytic activity">
    <reaction evidence="1">
        <text>S-ubiquitinyl-[E2 ubiquitin-conjugating enzyme]-L-cysteine + [acceptor protein]-L-lysine = [E2 ubiquitin-conjugating enzyme]-L-cysteine + N(6)-ubiquitinyl-[acceptor protein]-L-lysine.</text>
        <dbReference type="EC" id="2.3.2.27"/>
    </reaction>
</comment>
<keyword evidence="1" id="KW-0862">Zinc</keyword>
<evidence type="ECO:0000313" key="2">
    <source>
        <dbReference type="EnsemblPlants" id="Kaladp0001s0162.1.v1.1"/>
    </source>
</evidence>
<dbReference type="EnsemblPlants" id="Kaladp0001s0162.1.v1.1">
    <property type="protein sequence ID" value="Kaladp0001s0162.1.v1.1"/>
    <property type="gene ID" value="Kaladp0001s0162.v1.1"/>
</dbReference>
<dbReference type="PANTHER" id="PTHR12389">
    <property type="entry name" value="ZINC FINGER PROTEIN 294"/>
    <property type="match status" value="1"/>
</dbReference>
<dbReference type="AlphaFoldDB" id="A0A7N0RAK5"/>
<keyword evidence="3" id="KW-1185">Reference proteome</keyword>
<evidence type="ECO:0000256" key="1">
    <source>
        <dbReference type="RuleBase" id="RU367090"/>
    </source>
</evidence>
<dbReference type="Gramene" id="Kaladp0001s0162.1.v1.1">
    <property type="protein sequence ID" value="Kaladp0001s0162.1.v1.1"/>
    <property type="gene ID" value="Kaladp0001s0162.v1.1"/>
</dbReference>
<comment type="similarity">
    <text evidence="1">Belongs to the LTN1 family.</text>
</comment>
<dbReference type="GO" id="GO:0043023">
    <property type="term" value="F:ribosomal large subunit binding"/>
    <property type="evidence" value="ECO:0007669"/>
    <property type="project" value="TreeGrafter"/>
</dbReference>
<name>A0A7N0RAK5_KALFE</name>
<organism evidence="2 3">
    <name type="scientific">Kalanchoe fedtschenkoi</name>
    <name type="common">Lavender scallops</name>
    <name type="synonym">South American air plant</name>
    <dbReference type="NCBI Taxonomy" id="63787"/>
    <lineage>
        <taxon>Eukaryota</taxon>
        <taxon>Viridiplantae</taxon>
        <taxon>Streptophyta</taxon>
        <taxon>Embryophyta</taxon>
        <taxon>Tracheophyta</taxon>
        <taxon>Spermatophyta</taxon>
        <taxon>Magnoliopsida</taxon>
        <taxon>eudicotyledons</taxon>
        <taxon>Gunneridae</taxon>
        <taxon>Pentapetalae</taxon>
        <taxon>Saxifragales</taxon>
        <taxon>Crassulaceae</taxon>
        <taxon>Kalanchoe</taxon>
    </lineage>
</organism>
<proteinExistence type="inferred from homology"/>
<dbReference type="GO" id="GO:0072344">
    <property type="term" value="P:rescue of stalled ribosome"/>
    <property type="evidence" value="ECO:0007669"/>
    <property type="project" value="UniProtKB-UniRule"/>
</dbReference>
<dbReference type="EC" id="2.3.2.27" evidence="1"/>
<comment type="pathway">
    <text evidence="1">Protein modification; protein ubiquitination.</text>
</comment>